<evidence type="ECO:0000313" key="2">
    <source>
        <dbReference type="Proteomes" id="UP000887540"/>
    </source>
</evidence>
<keyword evidence="1" id="KW-0812">Transmembrane</keyword>
<proteinExistence type="predicted"/>
<sequence>MFLGIPDSRLSIILNLGFSWIPFVNSFTTIYFVRPYKNGAKKLFCFKCFKVSHQWQEVHSTSFFKSSI</sequence>
<keyword evidence="2" id="KW-1185">Reference proteome</keyword>
<keyword evidence="1" id="KW-0472">Membrane</keyword>
<name>A0A914EDW4_9BILA</name>
<dbReference type="WBParaSite" id="ACRNAN_scaffold7086.g28642.t1">
    <property type="protein sequence ID" value="ACRNAN_scaffold7086.g28642.t1"/>
    <property type="gene ID" value="ACRNAN_scaffold7086.g28642"/>
</dbReference>
<feature type="transmembrane region" description="Helical" evidence="1">
    <location>
        <begin position="12"/>
        <end position="33"/>
    </location>
</feature>
<organism evidence="2 3">
    <name type="scientific">Acrobeloides nanus</name>
    <dbReference type="NCBI Taxonomy" id="290746"/>
    <lineage>
        <taxon>Eukaryota</taxon>
        <taxon>Metazoa</taxon>
        <taxon>Ecdysozoa</taxon>
        <taxon>Nematoda</taxon>
        <taxon>Chromadorea</taxon>
        <taxon>Rhabditida</taxon>
        <taxon>Tylenchina</taxon>
        <taxon>Cephalobomorpha</taxon>
        <taxon>Cephaloboidea</taxon>
        <taxon>Cephalobidae</taxon>
        <taxon>Acrobeloides</taxon>
    </lineage>
</organism>
<protein>
    <submittedName>
        <fullName evidence="3">Ovule protein</fullName>
    </submittedName>
</protein>
<dbReference type="Proteomes" id="UP000887540">
    <property type="component" value="Unplaced"/>
</dbReference>
<dbReference type="AlphaFoldDB" id="A0A914EDW4"/>
<reference evidence="3" key="1">
    <citation type="submission" date="2022-11" db="UniProtKB">
        <authorList>
            <consortium name="WormBaseParasite"/>
        </authorList>
    </citation>
    <scope>IDENTIFICATION</scope>
</reference>
<evidence type="ECO:0000256" key="1">
    <source>
        <dbReference type="SAM" id="Phobius"/>
    </source>
</evidence>
<keyword evidence="1" id="KW-1133">Transmembrane helix</keyword>
<evidence type="ECO:0000313" key="3">
    <source>
        <dbReference type="WBParaSite" id="ACRNAN_scaffold7086.g28642.t1"/>
    </source>
</evidence>
<accession>A0A914EDW4</accession>